<evidence type="ECO:0000256" key="1">
    <source>
        <dbReference type="SAM" id="Phobius"/>
    </source>
</evidence>
<keyword evidence="1" id="KW-0472">Membrane</keyword>
<gene>
    <name evidence="2" type="ORF">HOP40_11045</name>
</gene>
<evidence type="ECO:0000313" key="3">
    <source>
        <dbReference type="Proteomes" id="UP000505377"/>
    </source>
</evidence>
<name>A0A6M6JGI3_9PSEU</name>
<accession>A0A6M6JGI3</accession>
<feature type="transmembrane region" description="Helical" evidence="1">
    <location>
        <begin position="66"/>
        <end position="90"/>
    </location>
</feature>
<keyword evidence="1" id="KW-0812">Transmembrane</keyword>
<sequence>MTKLVEVHRPHDLIKMDLLVFYPDDSALDFELIGTFDQSAEASTGTALARAHQIESRYSAIPTRRAALLVARALLWASLLVGVLVCWSLLSRLIDLNSLPFPVSVSIMGIFLAVVAVVAWLTASRVWELAPSRTSVIPIDLSWFRNPAIMVPLFGASATAVTATVAAITLLTR</sequence>
<dbReference type="KEGG" id="pbro:HOP40_11045"/>
<reference evidence="2 3" key="1">
    <citation type="submission" date="2020-05" db="EMBL/GenBank/DDBJ databases">
        <authorList>
            <person name="Mo P."/>
        </authorList>
    </citation>
    <scope>NUCLEOTIDE SEQUENCE [LARGE SCALE GENOMIC DNA]</scope>
    <source>
        <strain evidence="2 3">Gen01</strain>
    </source>
</reference>
<dbReference type="EMBL" id="CP053564">
    <property type="protein sequence ID" value="QJY46273.1"/>
    <property type="molecule type" value="Genomic_DNA"/>
</dbReference>
<dbReference type="AlphaFoldDB" id="A0A6M6JGI3"/>
<protein>
    <submittedName>
        <fullName evidence="2">Uncharacterized protein</fullName>
    </submittedName>
</protein>
<feature type="transmembrane region" description="Helical" evidence="1">
    <location>
        <begin position="148"/>
        <end position="171"/>
    </location>
</feature>
<evidence type="ECO:0000313" key="2">
    <source>
        <dbReference type="EMBL" id="QJY46273.1"/>
    </source>
</evidence>
<proteinExistence type="predicted"/>
<dbReference type="Proteomes" id="UP000505377">
    <property type="component" value="Chromosome"/>
</dbReference>
<keyword evidence="3" id="KW-1185">Reference proteome</keyword>
<feature type="transmembrane region" description="Helical" evidence="1">
    <location>
        <begin position="102"/>
        <end position="127"/>
    </location>
</feature>
<organism evidence="2 3">
    <name type="scientific">Pseudonocardia broussonetiae</name>
    <dbReference type="NCBI Taxonomy" id="2736640"/>
    <lineage>
        <taxon>Bacteria</taxon>
        <taxon>Bacillati</taxon>
        <taxon>Actinomycetota</taxon>
        <taxon>Actinomycetes</taxon>
        <taxon>Pseudonocardiales</taxon>
        <taxon>Pseudonocardiaceae</taxon>
        <taxon>Pseudonocardia</taxon>
    </lineage>
</organism>
<keyword evidence="1" id="KW-1133">Transmembrane helix</keyword>
<dbReference type="RefSeq" id="WP_172157377.1">
    <property type="nucleotide sequence ID" value="NZ_CP053564.1"/>
</dbReference>